<dbReference type="Proteomes" id="UP000069940">
    <property type="component" value="Unassembled WGS sequence"/>
</dbReference>
<protein>
    <recommendedName>
        <fullName evidence="3">C-type lectin domain-containing protein</fullName>
    </recommendedName>
</protein>
<dbReference type="SUPFAM" id="SSF56436">
    <property type="entry name" value="C-type lectin-like"/>
    <property type="match status" value="2"/>
</dbReference>
<dbReference type="GeneID" id="115258235"/>
<dbReference type="Gene3D" id="3.10.100.10">
    <property type="entry name" value="Mannose-Binding Protein A, subunit A"/>
    <property type="match status" value="2"/>
</dbReference>
<keyword evidence="5" id="KW-1185">Reference proteome</keyword>
<dbReference type="InterPro" id="IPR051663">
    <property type="entry name" value="CLec_Tetranectin-domain"/>
</dbReference>
<evidence type="ECO:0000313" key="4">
    <source>
        <dbReference type="EnsemblMetazoa" id="AALFPA23_014251.P20716"/>
    </source>
</evidence>
<dbReference type="Pfam" id="PF00059">
    <property type="entry name" value="Lectin_C"/>
    <property type="match status" value="2"/>
</dbReference>
<feature type="chain" id="PRO_5046410682" description="C-type lectin domain-containing protein" evidence="2">
    <location>
        <begin position="18"/>
        <end position="245"/>
    </location>
</feature>
<evidence type="ECO:0000256" key="2">
    <source>
        <dbReference type="SAM" id="SignalP"/>
    </source>
</evidence>
<keyword evidence="2" id="KW-0732">Signal</keyword>
<dbReference type="EnsemblMetazoa" id="AALFPA23_014251.R20716">
    <property type="protein sequence ID" value="AALFPA23_014251.P20716"/>
    <property type="gene ID" value="AALFPA23_014251"/>
</dbReference>
<dbReference type="InterPro" id="IPR016187">
    <property type="entry name" value="CTDL_fold"/>
</dbReference>
<sequence>MKLVVILVALLPITVQAKKYFIPNFKANWHKALELCISLDMNMVTVESRQDHDDLVKFVQKTDKFSNATRFWLGASDLAEEGVYTWVLNSRLATFTNWAEGEPTGNDSENCVEMIHNTYVNRVNWHKALEFCISLDMNMVTVESQQDHEELVKFIRKTDKFSNAARFWLGASDLAEEGVYTWVSNGRLVTFTNWAREEPTGNNAENCVEMIHNTSLNWAWTWNDIDCRGVQAYFICEDRQSVAQF</sequence>
<reference evidence="4" key="2">
    <citation type="submission" date="2025-05" db="UniProtKB">
        <authorList>
            <consortium name="EnsemblMetazoa"/>
        </authorList>
    </citation>
    <scope>IDENTIFICATION</scope>
    <source>
        <strain evidence="4">Foshan</strain>
    </source>
</reference>
<evidence type="ECO:0000256" key="1">
    <source>
        <dbReference type="ARBA" id="ARBA00022734"/>
    </source>
</evidence>
<reference evidence="5" key="1">
    <citation type="journal article" date="2015" name="Proc. Natl. Acad. Sci. U.S.A.">
        <title>Genome sequence of the Asian Tiger mosquito, Aedes albopictus, reveals insights into its biology, genetics, and evolution.</title>
        <authorList>
            <person name="Chen X.G."/>
            <person name="Jiang X."/>
            <person name="Gu J."/>
            <person name="Xu M."/>
            <person name="Wu Y."/>
            <person name="Deng Y."/>
            <person name="Zhang C."/>
            <person name="Bonizzoni M."/>
            <person name="Dermauw W."/>
            <person name="Vontas J."/>
            <person name="Armbruster P."/>
            <person name="Huang X."/>
            <person name="Yang Y."/>
            <person name="Zhang H."/>
            <person name="He W."/>
            <person name="Peng H."/>
            <person name="Liu Y."/>
            <person name="Wu K."/>
            <person name="Chen J."/>
            <person name="Lirakis M."/>
            <person name="Topalis P."/>
            <person name="Van Leeuwen T."/>
            <person name="Hall A.B."/>
            <person name="Jiang X."/>
            <person name="Thorpe C."/>
            <person name="Mueller R.L."/>
            <person name="Sun C."/>
            <person name="Waterhouse R.M."/>
            <person name="Yan G."/>
            <person name="Tu Z.J."/>
            <person name="Fang X."/>
            <person name="James A.A."/>
        </authorList>
    </citation>
    <scope>NUCLEOTIDE SEQUENCE [LARGE SCALE GENOMIC DNA]</scope>
    <source>
        <strain evidence="5">Foshan</strain>
    </source>
</reference>
<keyword evidence="1" id="KW-0430">Lectin</keyword>
<dbReference type="PANTHER" id="PTHR22799">
    <property type="entry name" value="TETRANECTIN-RELATED"/>
    <property type="match status" value="1"/>
</dbReference>
<dbReference type="InterPro" id="IPR016186">
    <property type="entry name" value="C-type_lectin-like/link_sf"/>
</dbReference>
<dbReference type="PANTHER" id="PTHR22799:SF6">
    <property type="entry name" value="C-TYPE LECTIN DOMAIN FAMILY 4 MEMBER M-LIKE"/>
    <property type="match status" value="1"/>
</dbReference>
<accession>A0ABM1Z224</accession>
<proteinExistence type="predicted"/>
<feature type="domain" description="C-type lectin" evidence="3">
    <location>
        <begin position="107"/>
        <end position="227"/>
    </location>
</feature>
<dbReference type="PROSITE" id="PS50041">
    <property type="entry name" value="C_TYPE_LECTIN_2"/>
    <property type="match status" value="2"/>
</dbReference>
<dbReference type="SMART" id="SM00034">
    <property type="entry name" value="CLECT"/>
    <property type="match status" value="2"/>
</dbReference>
<organism evidence="4 5">
    <name type="scientific">Aedes albopictus</name>
    <name type="common">Asian tiger mosquito</name>
    <name type="synonym">Stegomyia albopicta</name>
    <dbReference type="NCBI Taxonomy" id="7160"/>
    <lineage>
        <taxon>Eukaryota</taxon>
        <taxon>Metazoa</taxon>
        <taxon>Ecdysozoa</taxon>
        <taxon>Arthropoda</taxon>
        <taxon>Hexapoda</taxon>
        <taxon>Insecta</taxon>
        <taxon>Pterygota</taxon>
        <taxon>Neoptera</taxon>
        <taxon>Endopterygota</taxon>
        <taxon>Diptera</taxon>
        <taxon>Nematocera</taxon>
        <taxon>Culicoidea</taxon>
        <taxon>Culicidae</taxon>
        <taxon>Culicinae</taxon>
        <taxon>Aedini</taxon>
        <taxon>Aedes</taxon>
        <taxon>Stegomyia</taxon>
    </lineage>
</organism>
<feature type="signal peptide" evidence="2">
    <location>
        <begin position="1"/>
        <end position="17"/>
    </location>
</feature>
<dbReference type="CDD" id="cd00037">
    <property type="entry name" value="CLECT"/>
    <property type="match status" value="2"/>
</dbReference>
<evidence type="ECO:0000313" key="5">
    <source>
        <dbReference type="Proteomes" id="UP000069940"/>
    </source>
</evidence>
<feature type="domain" description="C-type lectin" evidence="3">
    <location>
        <begin position="15"/>
        <end position="114"/>
    </location>
</feature>
<evidence type="ECO:0000259" key="3">
    <source>
        <dbReference type="PROSITE" id="PS50041"/>
    </source>
</evidence>
<dbReference type="RefSeq" id="XP_062710703.1">
    <property type="nucleotide sequence ID" value="XM_062854719.1"/>
</dbReference>
<dbReference type="InterPro" id="IPR001304">
    <property type="entry name" value="C-type_lectin-like"/>
</dbReference>
<name>A0ABM1Z224_AEDAL</name>